<accession>A0ABN7WCB3</accession>
<sequence>TKFAAVKNLNILLSLQCSYVYQQDLENDHLTIVIMKRQKNSYTVEKKYKAIELEYRTSNKFAAKTYFLDLTNAWSVEEAQLYEWIMELHKEVLAVNYSSIKIKIAKIIKLSAELAQDETKNRFLKWYDLFLCHKTNIMQKLPVDLEDKLLKFQQFVIYLCQKNDYPLGMIANMDETLVWFNMVGNDKNQFTMVLTCLADGTKVPLVIIFKEKVWPAHTLPLLAGVVVWFQDKGSDNTDLAIIPRGLTSLCQPFGICLNKLFKDKLCQYWYKWIANGGNSLTKSGNLKHADLNTVCYWVLEASKDHLIYENDSENSKDAESVNN</sequence>
<protein>
    <submittedName>
        <fullName evidence="2">109_t:CDS:1</fullName>
    </submittedName>
</protein>
<feature type="non-terminal residue" evidence="2">
    <location>
        <position position="1"/>
    </location>
</feature>
<dbReference type="Proteomes" id="UP000789901">
    <property type="component" value="Unassembled WGS sequence"/>
</dbReference>
<proteinExistence type="predicted"/>
<comment type="caution">
    <text evidence="2">The sequence shown here is derived from an EMBL/GenBank/DDBJ whole genome shotgun (WGS) entry which is preliminary data.</text>
</comment>
<feature type="domain" description="DDE-1" evidence="1">
    <location>
        <begin position="231"/>
        <end position="302"/>
    </location>
</feature>
<keyword evidence="3" id="KW-1185">Reference proteome</keyword>
<reference evidence="2 3" key="1">
    <citation type="submission" date="2021-06" db="EMBL/GenBank/DDBJ databases">
        <authorList>
            <person name="Kallberg Y."/>
            <person name="Tangrot J."/>
            <person name="Rosling A."/>
        </authorList>
    </citation>
    <scope>NUCLEOTIDE SEQUENCE [LARGE SCALE GENOMIC DNA]</scope>
    <source>
        <strain evidence="2 3">120-4 pot B 10/14</strain>
    </source>
</reference>
<dbReference type="Pfam" id="PF03184">
    <property type="entry name" value="DDE_1"/>
    <property type="match status" value="1"/>
</dbReference>
<gene>
    <name evidence="2" type="ORF">GMARGA_LOCUS29026</name>
</gene>
<evidence type="ECO:0000313" key="2">
    <source>
        <dbReference type="EMBL" id="CAG8826111.1"/>
    </source>
</evidence>
<name>A0ABN7WCB3_GIGMA</name>
<organism evidence="2 3">
    <name type="scientific">Gigaspora margarita</name>
    <dbReference type="NCBI Taxonomy" id="4874"/>
    <lineage>
        <taxon>Eukaryota</taxon>
        <taxon>Fungi</taxon>
        <taxon>Fungi incertae sedis</taxon>
        <taxon>Mucoromycota</taxon>
        <taxon>Glomeromycotina</taxon>
        <taxon>Glomeromycetes</taxon>
        <taxon>Diversisporales</taxon>
        <taxon>Gigasporaceae</taxon>
        <taxon>Gigaspora</taxon>
    </lineage>
</organism>
<evidence type="ECO:0000259" key="1">
    <source>
        <dbReference type="Pfam" id="PF03184"/>
    </source>
</evidence>
<feature type="non-terminal residue" evidence="2">
    <location>
        <position position="323"/>
    </location>
</feature>
<dbReference type="EMBL" id="CAJVQB010038327">
    <property type="protein sequence ID" value="CAG8826111.1"/>
    <property type="molecule type" value="Genomic_DNA"/>
</dbReference>
<dbReference type="InterPro" id="IPR004875">
    <property type="entry name" value="DDE_SF_endonuclease_dom"/>
</dbReference>
<evidence type="ECO:0000313" key="3">
    <source>
        <dbReference type="Proteomes" id="UP000789901"/>
    </source>
</evidence>